<dbReference type="GO" id="GO:0008696">
    <property type="term" value="F:4-amino-4-deoxychorismate lyase activity"/>
    <property type="evidence" value="ECO:0007669"/>
    <property type="project" value="UniProtKB-EC"/>
</dbReference>
<keyword evidence="12" id="KW-1185">Reference proteome</keyword>
<dbReference type="InterPro" id="IPR043131">
    <property type="entry name" value="BCAT-like_N"/>
</dbReference>
<dbReference type="InterPro" id="IPR017824">
    <property type="entry name" value="Aminodeoxychorismate_lyase_IV"/>
</dbReference>
<evidence type="ECO:0000256" key="1">
    <source>
        <dbReference type="ARBA" id="ARBA00001933"/>
    </source>
</evidence>
<comment type="similarity">
    <text evidence="2">Belongs to the class-IV pyridoxal-phosphate-dependent aminotransferase family.</text>
</comment>
<accession>A0ABU8EU80</accession>
<evidence type="ECO:0000256" key="5">
    <source>
        <dbReference type="ARBA" id="ARBA00022909"/>
    </source>
</evidence>
<comment type="subunit">
    <text evidence="3">Homodimer.</text>
</comment>
<comment type="pathway">
    <text evidence="7">Cofactor biosynthesis; tetrahydrofolate biosynthesis; 4-aminobenzoate from chorismate: step 2/2.</text>
</comment>
<evidence type="ECO:0000256" key="9">
    <source>
        <dbReference type="ARBA" id="ARBA00049529"/>
    </source>
</evidence>
<proteinExistence type="inferred from homology"/>
<dbReference type="EC" id="4.1.3.38" evidence="8 10"/>
<name>A0ABU8EU80_9GAMM</name>
<dbReference type="InterPro" id="IPR036038">
    <property type="entry name" value="Aminotransferase-like"/>
</dbReference>
<evidence type="ECO:0000256" key="7">
    <source>
        <dbReference type="ARBA" id="ARBA00035633"/>
    </source>
</evidence>
<keyword evidence="5" id="KW-0289">Folate biosynthesis</keyword>
<dbReference type="NCBIfam" id="NF004761">
    <property type="entry name" value="PRK06092.1"/>
    <property type="match status" value="1"/>
</dbReference>
<dbReference type="InterPro" id="IPR001544">
    <property type="entry name" value="Aminotrans_IV"/>
</dbReference>
<evidence type="ECO:0000313" key="11">
    <source>
        <dbReference type="EMBL" id="MEI4549612.1"/>
    </source>
</evidence>
<comment type="caution">
    <text evidence="11">The sequence shown here is derived from an EMBL/GenBank/DDBJ whole genome shotgun (WGS) entry which is preliminary data.</text>
</comment>
<organism evidence="11 12">
    <name type="scientific">Pseudoalteromonas spongiae</name>
    <dbReference type="NCBI Taxonomy" id="298657"/>
    <lineage>
        <taxon>Bacteria</taxon>
        <taxon>Pseudomonadati</taxon>
        <taxon>Pseudomonadota</taxon>
        <taxon>Gammaproteobacteria</taxon>
        <taxon>Alteromonadales</taxon>
        <taxon>Pseudoalteromonadaceae</taxon>
        <taxon>Pseudoalteromonas</taxon>
    </lineage>
</organism>
<evidence type="ECO:0000256" key="8">
    <source>
        <dbReference type="ARBA" id="ARBA00035676"/>
    </source>
</evidence>
<dbReference type="Proteomes" id="UP001382455">
    <property type="component" value="Unassembled WGS sequence"/>
</dbReference>
<evidence type="ECO:0000313" key="12">
    <source>
        <dbReference type="Proteomes" id="UP001382455"/>
    </source>
</evidence>
<reference evidence="11 12" key="1">
    <citation type="submission" date="2023-12" db="EMBL/GenBank/DDBJ databases">
        <title>Friends and Foes: Symbiotic and Algicidal bacterial influence on Karenia brevis blooms.</title>
        <authorList>
            <person name="Fei C."/>
            <person name="Mohamed A.R."/>
            <person name="Booker A."/>
            <person name="Arshad M."/>
            <person name="Klass S."/>
            <person name="Ahn S."/>
            <person name="Gilbert P.M."/>
            <person name="Heil C.A."/>
            <person name="Martinez J.M."/>
            <person name="Amin S.A."/>
        </authorList>
    </citation>
    <scope>NUCLEOTIDE SEQUENCE [LARGE SCALE GENOMIC DNA]</scope>
    <source>
        <strain evidence="11 12">CE15</strain>
    </source>
</reference>
<dbReference type="Gene3D" id="3.30.470.10">
    <property type="match status" value="1"/>
</dbReference>
<dbReference type="PANTHER" id="PTHR42743:SF2">
    <property type="entry name" value="AMINODEOXYCHORISMATE LYASE"/>
    <property type="match status" value="1"/>
</dbReference>
<protein>
    <recommendedName>
        <fullName evidence="8 10">Aminodeoxychorismate lyase</fullName>
        <ecNumber evidence="8 10">4.1.3.38</ecNumber>
    </recommendedName>
</protein>
<dbReference type="Gene3D" id="3.20.10.10">
    <property type="entry name" value="D-amino Acid Aminotransferase, subunit A, domain 2"/>
    <property type="match status" value="1"/>
</dbReference>
<dbReference type="InterPro" id="IPR050571">
    <property type="entry name" value="Class-IV_PLP-Dep_Aminotrnsfr"/>
</dbReference>
<dbReference type="CDD" id="cd01559">
    <property type="entry name" value="ADCL_like"/>
    <property type="match status" value="1"/>
</dbReference>
<dbReference type="InterPro" id="IPR043132">
    <property type="entry name" value="BCAT-like_C"/>
</dbReference>
<dbReference type="PANTHER" id="PTHR42743">
    <property type="entry name" value="AMINO-ACID AMINOTRANSFERASE"/>
    <property type="match status" value="1"/>
</dbReference>
<keyword evidence="4" id="KW-0663">Pyridoxal phosphate</keyword>
<dbReference type="Pfam" id="PF01063">
    <property type="entry name" value="Aminotran_4"/>
    <property type="match status" value="1"/>
</dbReference>
<evidence type="ECO:0000256" key="2">
    <source>
        <dbReference type="ARBA" id="ARBA00009320"/>
    </source>
</evidence>
<evidence type="ECO:0000256" key="6">
    <source>
        <dbReference type="ARBA" id="ARBA00023239"/>
    </source>
</evidence>
<evidence type="ECO:0000256" key="4">
    <source>
        <dbReference type="ARBA" id="ARBA00022898"/>
    </source>
</evidence>
<dbReference type="EMBL" id="JBAWKS010000001">
    <property type="protein sequence ID" value="MEI4549612.1"/>
    <property type="molecule type" value="Genomic_DNA"/>
</dbReference>
<dbReference type="SUPFAM" id="SSF56752">
    <property type="entry name" value="D-aminoacid aminotransferase-like PLP-dependent enzymes"/>
    <property type="match status" value="1"/>
</dbReference>
<dbReference type="NCBIfam" id="TIGR03461">
    <property type="entry name" value="pabC_Proteo"/>
    <property type="match status" value="1"/>
</dbReference>
<dbReference type="RefSeq" id="WP_336435102.1">
    <property type="nucleotide sequence ID" value="NZ_JBAWKS010000001.1"/>
</dbReference>
<comment type="cofactor">
    <cofactor evidence="1">
        <name>pyridoxal 5'-phosphate</name>
        <dbReference type="ChEBI" id="CHEBI:597326"/>
    </cofactor>
</comment>
<comment type="catalytic activity">
    <reaction evidence="9">
        <text>4-amino-4-deoxychorismate = 4-aminobenzoate + pyruvate + H(+)</text>
        <dbReference type="Rhea" id="RHEA:16201"/>
        <dbReference type="ChEBI" id="CHEBI:15361"/>
        <dbReference type="ChEBI" id="CHEBI:15378"/>
        <dbReference type="ChEBI" id="CHEBI:17836"/>
        <dbReference type="ChEBI" id="CHEBI:58406"/>
        <dbReference type="EC" id="4.1.3.38"/>
    </reaction>
</comment>
<gene>
    <name evidence="11" type="primary">pabC</name>
    <name evidence="11" type="ORF">WAE96_07835</name>
</gene>
<evidence type="ECO:0000256" key="10">
    <source>
        <dbReference type="NCBIfam" id="TIGR03461"/>
    </source>
</evidence>
<sequence>MDITIIKNSQTQTVASNDRALQYGDGFFTTIKVENGKPCLLELHLARLARCVARLYFDNVDLSAIENQINALASLHSLAVIKVIVSRGQGGRGYQLPTVQAPQVYIYTADFPENYLTLKQQGIALDTLSTQLAVNPLLAGLKTLNRLEQVLAKQELQQKGVSEGLLLNCNHEVIETTVANIVLLKNGQLITPKLDKSGVFGVYLAHLAKHIDIKFDTVSLSDCYSADNLFCCNSLMGVVPITRLDTHYYSLENALQFLNEQAL</sequence>
<keyword evidence="6 11" id="KW-0456">Lyase</keyword>
<evidence type="ECO:0000256" key="3">
    <source>
        <dbReference type="ARBA" id="ARBA00011738"/>
    </source>
</evidence>